<evidence type="ECO:0000313" key="8">
    <source>
        <dbReference type="Proteomes" id="UP000291483"/>
    </source>
</evidence>
<comment type="similarity">
    <text evidence="2">Belongs to the GMC oxidoreductase family.</text>
</comment>
<dbReference type="EMBL" id="SHLC01000001">
    <property type="protein sequence ID" value="RZU66256.1"/>
    <property type="molecule type" value="Genomic_DNA"/>
</dbReference>
<protein>
    <submittedName>
        <fullName evidence="7">Choline dehydrogenase-like flavoprotein</fullName>
    </submittedName>
</protein>
<dbReference type="GO" id="GO:0016614">
    <property type="term" value="F:oxidoreductase activity, acting on CH-OH group of donors"/>
    <property type="evidence" value="ECO:0007669"/>
    <property type="project" value="InterPro"/>
</dbReference>
<evidence type="ECO:0000256" key="2">
    <source>
        <dbReference type="ARBA" id="ARBA00010790"/>
    </source>
</evidence>
<evidence type="ECO:0000256" key="5">
    <source>
        <dbReference type="PIRSR" id="PIRSR000137-2"/>
    </source>
</evidence>
<dbReference type="PANTHER" id="PTHR11552:SF147">
    <property type="entry name" value="CHOLINE DEHYDROGENASE, MITOCHONDRIAL"/>
    <property type="match status" value="1"/>
</dbReference>
<reference evidence="7 8" key="1">
    <citation type="submission" date="2019-02" db="EMBL/GenBank/DDBJ databases">
        <title>Sequencing the genomes of 1000 actinobacteria strains.</title>
        <authorList>
            <person name="Klenk H.-P."/>
        </authorList>
    </citation>
    <scope>NUCLEOTIDE SEQUENCE [LARGE SCALE GENOMIC DNA]</scope>
    <source>
        <strain evidence="7 8">DSM 18319</strain>
    </source>
</reference>
<comment type="cofactor">
    <cofactor evidence="1 5">
        <name>FAD</name>
        <dbReference type="ChEBI" id="CHEBI:57692"/>
    </cofactor>
</comment>
<dbReference type="SUPFAM" id="SSF54373">
    <property type="entry name" value="FAD-linked reductases, C-terminal domain"/>
    <property type="match status" value="1"/>
</dbReference>
<evidence type="ECO:0000259" key="6">
    <source>
        <dbReference type="PROSITE" id="PS00624"/>
    </source>
</evidence>
<feature type="binding site" evidence="5">
    <location>
        <position position="477"/>
    </location>
    <ligand>
        <name>substrate</name>
    </ligand>
</feature>
<dbReference type="InterPro" id="IPR000172">
    <property type="entry name" value="GMC_OxRdtase_N"/>
</dbReference>
<dbReference type="Proteomes" id="UP000291483">
    <property type="component" value="Unassembled WGS sequence"/>
</dbReference>
<keyword evidence="4 5" id="KW-0274">FAD</keyword>
<evidence type="ECO:0000256" key="3">
    <source>
        <dbReference type="ARBA" id="ARBA00022630"/>
    </source>
</evidence>
<proteinExistence type="inferred from homology"/>
<dbReference type="InterPro" id="IPR007867">
    <property type="entry name" value="GMC_OxRtase_C"/>
</dbReference>
<accession>A0A4V2GAZ6</accession>
<evidence type="ECO:0000256" key="4">
    <source>
        <dbReference type="ARBA" id="ARBA00022827"/>
    </source>
</evidence>
<sequence length="543" mass="57720">MVGGNFNGEGVMSGTAAEHRVPQSVIVVGAGSAGSVIARRLVDAGIPVHLLEAGGQDSNPAIHDPSRMGELWHSQDDWDYFTVPQPHAAGRRLHLPRGKVLGGSHALNAMIWVRCAPSDFDHWAALGNDGWAWDDVLPIYKQIEDFTSRVHQDDAADALHGHDGLLDVTDDFELEPIQAAIIDAAVQSGLAHNLDYNGESLDGVSQHQLTIRDGQRLNSYMAYVKPVADSELLTISTGCHVHRLLLDTAADGQAPRVIGVEFEQDGELRTLVADEIVLAAGALDSPRVLLRSGIGPAEELAAHGIPSSVDLPGVGKNLHDHFLAPVIFSTERPIAPPHAGVSIAQSHLFWKSLPELEVPDTQPIHFSVPMYQDGMTGPDAGFSLMAGIVTPKSRGALTLSGPGSHDPLLIDLATLEDEDDVRALVASVRQCRQIGREQALAEGWGASEVYPAAEIGGADNDDEAALRDYVRSHVVTYHHQVGTCAMGVSAAEGAVVTPRLRVHGVDGLRVADASIMPRVTTGNTNAPAVLIGEQAARFILAGE</sequence>
<dbReference type="PIRSF" id="PIRSF000137">
    <property type="entry name" value="Alcohol_oxidase"/>
    <property type="match status" value="1"/>
</dbReference>
<organism evidence="7 8">
    <name type="scientific">Microterricola gilva</name>
    <dbReference type="NCBI Taxonomy" id="393267"/>
    <lineage>
        <taxon>Bacteria</taxon>
        <taxon>Bacillati</taxon>
        <taxon>Actinomycetota</taxon>
        <taxon>Actinomycetes</taxon>
        <taxon>Micrococcales</taxon>
        <taxon>Microbacteriaceae</taxon>
        <taxon>Microterricola</taxon>
    </lineage>
</organism>
<dbReference type="Pfam" id="PF00732">
    <property type="entry name" value="GMC_oxred_N"/>
    <property type="match status" value="1"/>
</dbReference>
<comment type="caution">
    <text evidence="7">The sequence shown here is derived from an EMBL/GenBank/DDBJ whole genome shotgun (WGS) entry which is preliminary data.</text>
</comment>
<dbReference type="Pfam" id="PF05199">
    <property type="entry name" value="GMC_oxred_C"/>
    <property type="match status" value="1"/>
</dbReference>
<name>A0A4V2GAZ6_9MICO</name>
<keyword evidence="3" id="KW-0285">Flavoprotein</keyword>
<dbReference type="AlphaFoldDB" id="A0A4V2GAZ6"/>
<dbReference type="InterPro" id="IPR012132">
    <property type="entry name" value="GMC_OxRdtase"/>
</dbReference>
<dbReference type="GO" id="GO:0050660">
    <property type="term" value="F:flavin adenine dinucleotide binding"/>
    <property type="evidence" value="ECO:0007669"/>
    <property type="project" value="InterPro"/>
</dbReference>
<evidence type="ECO:0000256" key="1">
    <source>
        <dbReference type="ARBA" id="ARBA00001974"/>
    </source>
</evidence>
<gene>
    <name evidence="7" type="ORF">EV379_2608</name>
</gene>
<feature type="binding site" evidence="5">
    <location>
        <position position="241"/>
    </location>
    <ligand>
        <name>FAD</name>
        <dbReference type="ChEBI" id="CHEBI:57692"/>
    </ligand>
</feature>
<dbReference type="Gene3D" id="3.30.560.10">
    <property type="entry name" value="Glucose Oxidase, domain 3"/>
    <property type="match status" value="1"/>
</dbReference>
<dbReference type="InterPro" id="IPR036188">
    <property type="entry name" value="FAD/NAD-bd_sf"/>
</dbReference>
<feature type="domain" description="Glucose-methanol-choline oxidoreductase N-terminal" evidence="6">
    <location>
        <begin position="281"/>
        <end position="295"/>
    </location>
</feature>
<dbReference type="PROSITE" id="PS00624">
    <property type="entry name" value="GMC_OXRED_2"/>
    <property type="match status" value="1"/>
</dbReference>
<dbReference type="SUPFAM" id="SSF51905">
    <property type="entry name" value="FAD/NAD(P)-binding domain"/>
    <property type="match status" value="1"/>
</dbReference>
<dbReference type="PANTHER" id="PTHR11552">
    <property type="entry name" value="GLUCOSE-METHANOL-CHOLINE GMC OXIDOREDUCTASE"/>
    <property type="match status" value="1"/>
</dbReference>
<keyword evidence="8" id="KW-1185">Reference proteome</keyword>
<evidence type="ECO:0000313" key="7">
    <source>
        <dbReference type="EMBL" id="RZU66256.1"/>
    </source>
</evidence>
<dbReference type="Gene3D" id="3.50.50.60">
    <property type="entry name" value="FAD/NAD(P)-binding domain"/>
    <property type="match status" value="1"/>
</dbReference>
<feature type="binding site" evidence="5">
    <location>
        <position position="100"/>
    </location>
    <ligand>
        <name>FAD</name>
        <dbReference type="ChEBI" id="CHEBI:57692"/>
    </ligand>
</feature>